<gene>
    <name evidence="2" type="ORF">IAC96_14225</name>
</gene>
<reference evidence="2" key="1">
    <citation type="submission" date="2020-10" db="EMBL/GenBank/DDBJ databases">
        <authorList>
            <person name="Gilroy R."/>
        </authorList>
    </citation>
    <scope>NUCLEOTIDE SEQUENCE</scope>
    <source>
        <strain evidence="2">ChiW13-3771</strain>
    </source>
</reference>
<evidence type="ECO:0000313" key="3">
    <source>
        <dbReference type="Proteomes" id="UP000824201"/>
    </source>
</evidence>
<dbReference type="EMBL" id="DVHN01000198">
    <property type="protein sequence ID" value="HIR90097.1"/>
    <property type="molecule type" value="Genomic_DNA"/>
</dbReference>
<dbReference type="Proteomes" id="UP000824201">
    <property type="component" value="Unassembled WGS sequence"/>
</dbReference>
<keyword evidence="1" id="KW-0812">Transmembrane</keyword>
<comment type="caution">
    <text evidence="2">The sequence shown here is derived from an EMBL/GenBank/DDBJ whole genome shotgun (WGS) entry which is preliminary data.</text>
</comment>
<organism evidence="2 3">
    <name type="scientific">Candidatus Fimimorpha faecalis</name>
    <dbReference type="NCBI Taxonomy" id="2840824"/>
    <lineage>
        <taxon>Bacteria</taxon>
        <taxon>Bacillati</taxon>
        <taxon>Bacillota</taxon>
        <taxon>Clostridia</taxon>
        <taxon>Eubacteriales</taxon>
        <taxon>Candidatus Fimimorpha</taxon>
    </lineage>
</organism>
<protein>
    <recommendedName>
        <fullName evidence="4">DUF2178 domain-containing protein</fullName>
    </recommendedName>
</protein>
<sequence length="145" mass="16324">MEKYRNLLKFRMGIFCFIVLSAIVLGIFDVFFASDTMKANVIFSFQSGLTAAGGILAFLRIIQYSKVLHDETLLKLQYNQENDERMKTIRAKAGMPMLLISSAIIIIVAIIVGYFNTVVFCTLIIVAVSQMILGCAVKFVYMKKM</sequence>
<proteinExistence type="predicted"/>
<evidence type="ECO:0000313" key="2">
    <source>
        <dbReference type="EMBL" id="HIR90097.1"/>
    </source>
</evidence>
<feature type="transmembrane region" description="Helical" evidence="1">
    <location>
        <begin position="39"/>
        <end position="59"/>
    </location>
</feature>
<accession>A0A9D1EGR6</accession>
<feature type="transmembrane region" description="Helical" evidence="1">
    <location>
        <begin position="12"/>
        <end position="33"/>
    </location>
</feature>
<evidence type="ECO:0008006" key="4">
    <source>
        <dbReference type="Google" id="ProtNLM"/>
    </source>
</evidence>
<evidence type="ECO:0000256" key="1">
    <source>
        <dbReference type="SAM" id="Phobius"/>
    </source>
</evidence>
<feature type="transmembrane region" description="Helical" evidence="1">
    <location>
        <begin position="95"/>
        <end position="116"/>
    </location>
</feature>
<reference evidence="2" key="2">
    <citation type="journal article" date="2021" name="PeerJ">
        <title>Extensive microbial diversity within the chicken gut microbiome revealed by metagenomics and culture.</title>
        <authorList>
            <person name="Gilroy R."/>
            <person name="Ravi A."/>
            <person name="Getino M."/>
            <person name="Pursley I."/>
            <person name="Horton D.L."/>
            <person name="Alikhan N.F."/>
            <person name="Baker D."/>
            <person name="Gharbi K."/>
            <person name="Hall N."/>
            <person name="Watson M."/>
            <person name="Adriaenssens E.M."/>
            <person name="Foster-Nyarko E."/>
            <person name="Jarju S."/>
            <person name="Secka A."/>
            <person name="Antonio M."/>
            <person name="Oren A."/>
            <person name="Chaudhuri R.R."/>
            <person name="La Ragione R."/>
            <person name="Hildebrand F."/>
            <person name="Pallen M.J."/>
        </authorList>
    </citation>
    <scope>NUCLEOTIDE SEQUENCE</scope>
    <source>
        <strain evidence="2">ChiW13-3771</strain>
    </source>
</reference>
<keyword evidence="1" id="KW-0472">Membrane</keyword>
<dbReference type="AlphaFoldDB" id="A0A9D1EGR6"/>
<feature type="transmembrane region" description="Helical" evidence="1">
    <location>
        <begin position="122"/>
        <end position="141"/>
    </location>
</feature>
<keyword evidence="1" id="KW-1133">Transmembrane helix</keyword>
<name>A0A9D1EGR6_9FIRM</name>